<dbReference type="Pfam" id="PF20411">
    <property type="entry name" value="DUF6697"/>
    <property type="match status" value="1"/>
</dbReference>
<gene>
    <name evidence="3" type="ORF">Rhopal_000308-T1</name>
</gene>
<feature type="region of interest" description="Disordered" evidence="1">
    <location>
        <begin position="1"/>
        <end position="62"/>
    </location>
</feature>
<name>A0AAV5GBY3_9BASI</name>
<comment type="caution">
    <text evidence="3">The sequence shown here is derived from an EMBL/GenBank/DDBJ whole genome shotgun (WGS) entry which is preliminary data.</text>
</comment>
<dbReference type="AlphaFoldDB" id="A0AAV5GBY3"/>
<accession>A0AAV5GBY3</accession>
<evidence type="ECO:0000313" key="4">
    <source>
        <dbReference type="Proteomes" id="UP001342314"/>
    </source>
</evidence>
<feature type="compositionally biased region" description="Basic and acidic residues" evidence="1">
    <location>
        <begin position="399"/>
        <end position="408"/>
    </location>
</feature>
<sequence>MPKIEKLEPTLAELQGWDDDREMSPTDDEDDSDAEYSGGGSSATLGTSPAPPSPLVKVEDDYSTVIDLTQDGEDERAEQLALAQEEGPGVQLQPVKKEEDEDVKTRNLICFKFCSPRRSCGRDGNAPAPQTPAAPDILTDGTEAKPFAKESDIKDYAKMVTAYYNFVEPPRPAGLGTFDIPSWTHFELANEPEVDELRADSLFKRKDLRGMEQGTIHRSHTDGRRKYGTTRLCCMEWLNIGTMQPGAPFMWFASADEWLDRDLTKNRFALFVQPTEQKCWWRYLGMYKMVWAGKPRDGEFSALPEADKRRIVQAYDGYIQQNITFAHVIFGLCTLSDNSDTHILADLGVGQDPESKAKLEQRRRRVRQLLERNDRKLRLIFVFMRWIGLDRTELEDCRARRREREQEAQSKQAGKRQTTQRTPGRAAKRNRAG</sequence>
<proteinExistence type="predicted"/>
<dbReference type="Proteomes" id="UP001342314">
    <property type="component" value="Unassembled WGS sequence"/>
</dbReference>
<evidence type="ECO:0000259" key="2">
    <source>
        <dbReference type="Pfam" id="PF20411"/>
    </source>
</evidence>
<feature type="compositionally biased region" description="Acidic residues" evidence="1">
    <location>
        <begin position="16"/>
        <end position="34"/>
    </location>
</feature>
<keyword evidence="4" id="KW-1185">Reference proteome</keyword>
<protein>
    <recommendedName>
        <fullName evidence="2">DUF6697 domain-containing protein</fullName>
    </recommendedName>
</protein>
<feature type="compositionally biased region" description="Polar residues" evidence="1">
    <location>
        <begin position="410"/>
        <end position="422"/>
    </location>
</feature>
<organism evidence="3 4">
    <name type="scientific">Rhodotorula paludigena</name>
    <dbReference type="NCBI Taxonomy" id="86838"/>
    <lineage>
        <taxon>Eukaryota</taxon>
        <taxon>Fungi</taxon>
        <taxon>Dikarya</taxon>
        <taxon>Basidiomycota</taxon>
        <taxon>Pucciniomycotina</taxon>
        <taxon>Microbotryomycetes</taxon>
        <taxon>Sporidiobolales</taxon>
        <taxon>Sporidiobolaceae</taxon>
        <taxon>Rhodotorula</taxon>
    </lineage>
</organism>
<feature type="domain" description="DUF6697" evidence="2">
    <location>
        <begin position="207"/>
        <end position="374"/>
    </location>
</feature>
<dbReference type="EMBL" id="BQKY01000001">
    <property type="protein sequence ID" value="GJN87359.1"/>
    <property type="molecule type" value="Genomic_DNA"/>
</dbReference>
<reference evidence="3 4" key="1">
    <citation type="submission" date="2021-12" db="EMBL/GenBank/DDBJ databases">
        <title>High titer production of polyol ester of fatty acids by Rhodotorula paludigena BS15 towards product separation-free biomass refinery.</title>
        <authorList>
            <person name="Mano J."/>
            <person name="Ono H."/>
            <person name="Tanaka T."/>
            <person name="Naito K."/>
            <person name="Sushida H."/>
            <person name="Ike M."/>
            <person name="Tokuyasu K."/>
            <person name="Kitaoka M."/>
        </authorList>
    </citation>
    <scope>NUCLEOTIDE SEQUENCE [LARGE SCALE GENOMIC DNA]</scope>
    <source>
        <strain evidence="3 4">BS15</strain>
    </source>
</reference>
<feature type="region of interest" description="Disordered" evidence="1">
    <location>
        <begin position="120"/>
        <end position="140"/>
    </location>
</feature>
<evidence type="ECO:0000313" key="3">
    <source>
        <dbReference type="EMBL" id="GJN87359.1"/>
    </source>
</evidence>
<feature type="region of interest" description="Disordered" evidence="1">
    <location>
        <begin position="399"/>
        <end position="433"/>
    </location>
</feature>
<dbReference type="InterPro" id="IPR046520">
    <property type="entry name" value="DUF6697"/>
</dbReference>
<evidence type="ECO:0000256" key="1">
    <source>
        <dbReference type="SAM" id="MobiDB-lite"/>
    </source>
</evidence>